<proteinExistence type="predicted"/>
<sequence length="66" mass="7119">MARECPVSQWLALSAVSGIARPTPPGVSAGRGSDSQRSALRPPASRDQWTQRAAQENAGVHYWENT</sequence>
<organism evidence="2 3">
    <name type="scientific">Elysia crispata</name>
    <name type="common">lettuce slug</name>
    <dbReference type="NCBI Taxonomy" id="231223"/>
    <lineage>
        <taxon>Eukaryota</taxon>
        <taxon>Metazoa</taxon>
        <taxon>Spiralia</taxon>
        <taxon>Lophotrochozoa</taxon>
        <taxon>Mollusca</taxon>
        <taxon>Gastropoda</taxon>
        <taxon>Heterobranchia</taxon>
        <taxon>Euthyneura</taxon>
        <taxon>Panpulmonata</taxon>
        <taxon>Sacoglossa</taxon>
        <taxon>Placobranchoidea</taxon>
        <taxon>Plakobranchidae</taxon>
        <taxon>Elysia</taxon>
    </lineage>
</organism>
<accession>A0AAE1EC76</accession>
<protein>
    <submittedName>
        <fullName evidence="2">Uncharacterized protein</fullName>
    </submittedName>
</protein>
<gene>
    <name evidence="2" type="ORF">RRG08_050057</name>
</gene>
<evidence type="ECO:0000313" key="2">
    <source>
        <dbReference type="EMBL" id="KAK3802171.1"/>
    </source>
</evidence>
<evidence type="ECO:0000313" key="3">
    <source>
        <dbReference type="Proteomes" id="UP001283361"/>
    </source>
</evidence>
<keyword evidence="3" id="KW-1185">Reference proteome</keyword>
<dbReference type="EMBL" id="JAWDGP010000265">
    <property type="protein sequence ID" value="KAK3802171.1"/>
    <property type="molecule type" value="Genomic_DNA"/>
</dbReference>
<reference evidence="2" key="1">
    <citation type="journal article" date="2023" name="G3 (Bethesda)">
        <title>A reference genome for the long-term kleptoplast-retaining sea slug Elysia crispata morphotype clarki.</title>
        <authorList>
            <person name="Eastman K.E."/>
            <person name="Pendleton A.L."/>
            <person name="Shaikh M.A."/>
            <person name="Suttiyut T."/>
            <person name="Ogas R."/>
            <person name="Tomko P."/>
            <person name="Gavelis G."/>
            <person name="Widhalm J.R."/>
            <person name="Wisecaver J.H."/>
        </authorList>
    </citation>
    <scope>NUCLEOTIDE SEQUENCE</scope>
    <source>
        <strain evidence="2">ECLA1</strain>
    </source>
</reference>
<name>A0AAE1EC76_9GAST</name>
<dbReference type="AlphaFoldDB" id="A0AAE1EC76"/>
<dbReference type="Proteomes" id="UP001283361">
    <property type="component" value="Unassembled WGS sequence"/>
</dbReference>
<comment type="caution">
    <text evidence="2">The sequence shown here is derived from an EMBL/GenBank/DDBJ whole genome shotgun (WGS) entry which is preliminary data.</text>
</comment>
<feature type="region of interest" description="Disordered" evidence="1">
    <location>
        <begin position="19"/>
        <end position="66"/>
    </location>
</feature>
<evidence type="ECO:0000256" key="1">
    <source>
        <dbReference type="SAM" id="MobiDB-lite"/>
    </source>
</evidence>